<proteinExistence type="predicted"/>
<evidence type="ECO:0000313" key="3">
    <source>
        <dbReference type="Proteomes" id="UP000053372"/>
    </source>
</evidence>
<name>A0A0V7ZX97_9CYAN</name>
<evidence type="ECO:0000259" key="1">
    <source>
        <dbReference type="Pfam" id="PF13785"/>
    </source>
</evidence>
<organism evidence="2 3">
    <name type="scientific">Mastigocoleus testarum BC008</name>
    <dbReference type="NCBI Taxonomy" id="371196"/>
    <lineage>
        <taxon>Bacteria</taxon>
        <taxon>Bacillati</taxon>
        <taxon>Cyanobacteriota</taxon>
        <taxon>Cyanophyceae</taxon>
        <taxon>Nostocales</taxon>
        <taxon>Hapalosiphonaceae</taxon>
        <taxon>Mastigocoleus</taxon>
    </lineage>
</organism>
<dbReference type="EMBL" id="LMTZ01000031">
    <property type="protein sequence ID" value="KST69237.1"/>
    <property type="molecule type" value="Genomic_DNA"/>
</dbReference>
<evidence type="ECO:0000313" key="2">
    <source>
        <dbReference type="EMBL" id="KST69237.1"/>
    </source>
</evidence>
<keyword evidence="3" id="KW-1185">Reference proteome</keyword>
<comment type="caution">
    <text evidence="2">The sequence shown here is derived from an EMBL/GenBank/DDBJ whole genome shotgun (WGS) entry which is preliminary data.</text>
</comment>
<feature type="domain" description="DUF4178" evidence="1">
    <location>
        <begin position="48"/>
        <end position="181"/>
    </location>
</feature>
<dbReference type="Proteomes" id="UP000053372">
    <property type="component" value="Unassembled WGS sequence"/>
</dbReference>
<dbReference type="AlphaFoldDB" id="A0A0V7ZX97"/>
<dbReference type="Pfam" id="PF13785">
    <property type="entry name" value="DUF4178"/>
    <property type="match status" value="1"/>
</dbReference>
<dbReference type="InterPro" id="IPR025235">
    <property type="entry name" value="DUF4178"/>
</dbReference>
<accession>A0A0V7ZX97</accession>
<sequence>MLALLWLGAIMIVAIASTLFVLQQRGVILAGKKSKELPSLERNIFNLQIGDVVQYMSRDWVVEGKLTYNVGGYIWFEYLLQDNNDIRWLSVDEDDRVEVAFLEPTDRLEVSKNPPKQLNFADETYSRVDSGMAKMTRVGTTLRKTAERCEYFDYRGSDNNVLSIEIWDGEVEVTVGYQINPRSLTLLPGDGRRVYGV</sequence>
<dbReference type="OrthoDB" id="3775810at2"/>
<protein>
    <recommendedName>
        <fullName evidence="1">DUF4178 domain-containing protein</fullName>
    </recommendedName>
</protein>
<gene>
    <name evidence="2" type="ORF">BC008_03350</name>
</gene>
<reference evidence="2 3" key="1">
    <citation type="journal article" date="2015" name="Genome Announc.">
        <title>Draft Genome of the Euendolithic (true boring) Cyanobacterium Mastigocoleus testarum strain BC008.</title>
        <authorList>
            <person name="Guida B.S."/>
            <person name="Garcia-Pichel F."/>
        </authorList>
    </citation>
    <scope>NUCLEOTIDE SEQUENCE [LARGE SCALE GENOMIC DNA]</scope>
    <source>
        <strain evidence="2 3">BC008</strain>
    </source>
</reference>
<dbReference type="RefSeq" id="WP_027842807.1">
    <property type="nucleotide sequence ID" value="NZ_LMTZ01000031.1"/>
</dbReference>